<evidence type="ECO:0000256" key="10">
    <source>
        <dbReference type="SAM" id="Phobius"/>
    </source>
</evidence>
<feature type="transmembrane region" description="Helical" evidence="10">
    <location>
        <begin position="81"/>
        <end position="98"/>
    </location>
</feature>
<feature type="transmembrane region" description="Helical" evidence="10">
    <location>
        <begin position="425"/>
        <end position="443"/>
    </location>
</feature>
<feature type="transmembrane region" description="Helical" evidence="10">
    <location>
        <begin position="356"/>
        <end position="373"/>
    </location>
</feature>
<dbReference type="InterPro" id="IPR024194">
    <property type="entry name" value="Ac/AlaTfrase_AlgI/DltB"/>
</dbReference>
<comment type="subcellular location">
    <subcellularLocation>
        <location evidence="1">Cell membrane</location>
        <topology evidence="1">Multi-pass membrane protein</topology>
    </subcellularLocation>
</comment>
<feature type="transmembrane region" description="Helical" evidence="10">
    <location>
        <begin position="6"/>
        <end position="23"/>
    </location>
</feature>
<keyword evidence="3 9" id="KW-1003">Cell membrane</keyword>
<reference evidence="11" key="1">
    <citation type="submission" date="2015-02" db="EMBL/GenBank/DDBJ databases">
        <title>Genome Assembly of Bacillaceae bacterium MTCC 8252.</title>
        <authorList>
            <person name="Verma A."/>
            <person name="Khatri I."/>
            <person name="Mual P."/>
            <person name="Subramanian S."/>
            <person name="Krishnamurthi S."/>
        </authorList>
    </citation>
    <scope>NUCLEOTIDE SEQUENCE [LARGE SCALE GENOMIC DNA]</scope>
    <source>
        <strain evidence="11">MTCC 8252</strain>
    </source>
</reference>
<keyword evidence="12" id="KW-1185">Reference proteome</keyword>
<evidence type="ECO:0000256" key="2">
    <source>
        <dbReference type="ARBA" id="ARBA00010323"/>
    </source>
</evidence>
<dbReference type="GO" id="GO:0042121">
    <property type="term" value="P:alginic acid biosynthetic process"/>
    <property type="evidence" value="ECO:0007669"/>
    <property type="project" value="InterPro"/>
</dbReference>
<dbReference type="GO" id="GO:0005886">
    <property type="term" value="C:plasma membrane"/>
    <property type="evidence" value="ECO:0007669"/>
    <property type="project" value="UniProtKB-SubCell"/>
</dbReference>
<dbReference type="EMBL" id="JWIR02000024">
    <property type="protein sequence ID" value="KKB41179.1"/>
    <property type="molecule type" value="Genomic_DNA"/>
</dbReference>
<organism evidence="11 12">
    <name type="scientific">Bacillus thermotolerans</name>
    <name type="common">Quasibacillus thermotolerans</name>
    <dbReference type="NCBI Taxonomy" id="1221996"/>
    <lineage>
        <taxon>Bacteria</taxon>
        <taxon>Bacillati</taxon>
        <taxon>Bacillota</taxon>
        <taxon>Bacilli</taxon>
        <taxon>Bacillales</taxon>
        <taxon>Bacillaceae</taxon>
        <taxon>Bacillus</taxon>
    </lineage>
</organism>
<keyword evidence="8 9" id="KW-0012">Acyltransferase</keyword>
<evidence type="ECO:0000313" key="12">
    <source>
        <dbReference type="Proteomes" id="UP000031563"/>
    </source>
</evidence>
<evidence type="ECO:0000256" key="1">
    <source>
        <dbReference type="ARBA" id="ARBA00004651"/>
    </source>
</evidence>
<dbReference type="STRING" id="1221996.QY95_00886"/>
<dbReference type="RefSeq" id="WP_040036883.1">
    <property type="nucleotide sequence ID" value="NZ_JWIQ02000009.1"/>
</dbReference>
<dbReference type="Proteomes" id="UP000031563">
    <property type="component" value="Unassembled WGS sequence"/>
</dbReference>
<dbReference type="InterPro" id="IPR004299">
    <property type="entry name" value="MBOAT_fam"/>
</dbReference>
<proteinExistence type="inferred from homology"/>
<dbReference type="PANTHER" id="PTHR13285:SF23">
    <property type="entry name" value="TEICHOIC ACID D-ALANYLTRANSFERASE"/>
    <property type="match status" value="1"/>
</dbReference>
<sequence length="481" mass="56039">MIFNSFEFIFLFLPIVLFIYFLLNKWAFTLAKLWLLSSSLFFYGWWNPSYLPLIIVSLIVNFLIGAALGKKLSIYHKKWTLTAGIIFNVSLLGYFKYYDFFVENLNVLFDESIPLKNLLLPLAISFYTFQQIAYLVDSYRGETREYNFLDYSLFVTFFPQLIAGPIVHHKEVMGQFRNETNRTFQPHHFALGLLIFSIGLFKKVAIADTFSIWANRGYSIAENLTFIDGWMTALAYTFQLYFDFSGYSDMAIGAALLFNIHLPKNFFSPYKALNIQDFWRRWHITLSSFLTRYVYIPLGGNRKGPARTYIHILIVFFVSGFWHGAGWTFIVWGLLHGVASVIYRAWNQAGLSMNKWLAWFITFNFVNISWVFFRSPDFETAIHVLKSMAGLNGFFLPKEVIEALNIPLGSPVLFNFNLGSPFIEVLLYLIAAGLITLLARNSIEWKDNFQPKKWNAFYASILFLYSVMQLQQVTEFLYFNF</sequence>
<evidence type="ECO:0000313" key="11">
    <source>
        <dbReference type="EMBL" id="KKB41179.1"/>
    </source>
</evidence>
<dbReference type="OrthoDB" id="9805788at2"/>
<dbReference type="AlphaFoldDB" id="A0A0F5I6C5"/>
<dbReference type="InterPro" id="IPR051085">
    <property type="entry name" value="MB_O-acyltransferase"/>
</dbReference>
<evidence type="ECO:0000256" key="8">
    <source>
        <dbReference type="ARBA" id="ARBA00023315"/>
    </source>
</evidence>
<feature type="transmembrane region" description="Helical" evidence="10">
    <location>
        <begin position="52"/>
        <end position="69"/>
    </location>
</feature>
<feature type="transmembrane region" description="Helical" evidence="10">
    <location>
        <begin position="118"/>
        <end position="136"/>
    </location>
</feature>
<evidence type="ECO:0000256" key="3">
    <source>
        <dbReference type="ARBA" id="ARBA00022475"/>
    </source>
</evidence>
<dbReference type="GO" id="GO:0016746">
    <property type="term" value="F:acyltransferase activity"/>
    <property type="evidence" value="ECO:0007669"/>
    <property type="project" value="UniProtKB-KW"/>
</dbReference>
<comment type="similarity">
    <text evidence="2 9">Belongs to the membrane-bound acyltransferase family.</text>
</comment>
<evidence type="ECO:0000256" key="7">
    <source>
        <dbReference type="ARBA" id="ARBA00023136"/>
    </source>
</evidence>
<comment type="caution">
    <text evidence="11">The sequence shown here is derived from an EMBL/GenBank/DDBJ whole genome shotgun (WGS) entry which is preliminary data.</text>
</comment>
<protein>
    <submittedName>
        <fullName evidence="11">Poly(Beta-D-mannuronate) O-acetylase</fullName>
    </submittedName>
</protein>
<name>A0A0F5I6C5_BACTR</name>
<keyword evidence="4 9" id="KW-0808">Transferase</keyword>
<keyword evidence="6 10" id="KW-1133">Transmembrane helix</keyword>
<dbReference type="InterPro" id="IPR028362">
    <property type="entry name" value="AlgI"/>
</dbReference>
<feature type="transmembrane region" description="Helical" evidence="10">
    <location>
        <begin position="310"/>
        <end position="335"/>
    </location>
</feature>
<gene>
    <name evidence="11" type="ORF">QY95_00886</name>
</gene>
<evidence type="ECO:0000256" key="5">
    <source>
        <dbReference type="ARBA" id="ARBA00022692"/>
    </source>
</evidence>
<evidence type="ECO:0000256" key="4">
    <source>
        <dbReference type="ARBA" id="ARBA00022679"/>
    </source>
</evidence>
<keyword evidence="5 10" id="KW-0812">Transmembrane</keyword>
<dbReference type="PANTHER" id="PTHR13285">
    <property type="entry name" value="ACYLTRANSFERASE"/>
    <property type="match status" value="1"/>
</dbReference>
<evidence type="ECO:0000256" key="9">
    <source>
        <dbReference type="PIRNR" id="PIRNR016636"/>
    </source>
</evidence>
<accession>A0A0F5I6C5</accession>
<dbReference type="Pfam" id="PF03062">
    <property type="entry name" value="MBOAT"/>
    <property type="match status" value="1"/>
</dbReference>
<dbReference type="PIRSF" id="PIRSF016636">
    <property type="entry name" value="AlgI_DltB"/>
    <property type="match status" value="1"/>
</dbReference>
<dbReference type="PIRSF" id="PIRSF500217">
    <property type="entry name" value="AlgI"/>
    <property type="match status" value="1"/>
</dbReference>
<feature type="transmembrane region" description="Helical" evidence="10">
    <location>
        <begin position="187"/>
        <end position="205"/>
    </location>
</feature>
<evidence type="ECO:0000256" key="6">
    <source>
        <dbReference type="ARBA" id="ARBA00022989"/>
    </source>
</evidence>
<feature type="transmembrane region" description="Helical" evidence="10">
    <location>
        <begin position="455"/>
        <end position="473"/>
    </location>
</feature>
<feature type="transmembrane region" description="Helical" evidence="10">
    <location>
        <begin position="148"/>
        <end position="167"/>
    </location>
</feature>
<keyword evidence="7 9" id="KW-0472">Membrane</keyword>
<feature type="transmembrane region" description="Helical" evidence="10">
    <location>
        <begin position="217"/>
        <end position="238"/>
    </location>
</feature>